<dbReference type="GO" id="GO:0009103">
    <property type="term" value="P:lipopolysaccharide biosynthetic process"/>
    <property type="evidence" value="ECO:0007669"/>
    <property type="project" value="UniProtKB-UniRule"/>
</dbReference>
<dbReference type="CDD" id="cd02517">
    <property type="entry name" value="CMP-KDO-Synthetase"/>
    <property type="match status" value="1"/>
</dbReference>
<organism evidence="6 7">
    <name type="scientific">Methylomarinovum tepidoasis</name>
    <dbReference type="NCBI Taxonomy" id="2840183"/>
    <lineage>
        <taxon>Bacteria</taxon>
        <taxon>Pseudomonadati</taxon>
        <taxon>Pseudomonadota</taxon>
        <taxon>Gammaproteobacteria</taxon>
        <taxon>Methylococcales</taxon>
        <taxon>Methylothermaceae</taxon>
        <taxon>Methylomarinovum</taxon>
    </lineage>
</organism>
<dbReference type="Pfam" id="PF02348">
    <property type="entry name" value="CTP_transf_3"/>
    <property type="match status" value="1"/>
</dbReference>
<dbReference type="InterPro" id="IPR003329">
    <property type="entry name" value="Cytidylyl_trans"/>
</dbReference>
<dbReference type="EMBL" id="AP024718">
    <property type="protein sequence ID" value="BCX88363.1"/>
    <property type="molecule type" value="Genomic_DNA"/>
</dbReference>
<dbReference type="GO" id="GO:0008690">
    <property type="term" value="F:3-deoxy-manno-octulosonate cytidylyltransferase activity"/>
    <property type="evidence" value="ECO:0007669"/>
    <property type="project" value="UniProtKB-UniRule"/>
</dbReference>
<gene>
    <name evidence="5" type="primary">kdsB</name>
    <name evidence="6" type="ORF">MIN45_P0732</name>
</gene>
<dbReference type="NCBIfam" id="NF009905">
    <property type="entry name" value="PRK13368.1"/>
    <property type="match status" value="1"/>
</dbReference>
<dbReference type="PANTHER" id="PTHR42866:SF2">
    <property type="entry name" value="3-DEOXY-MANNO-OCTULOSONATE CYTIDYLYLTRANSFERASE, MITOCHONDRIAL"/>
    <property type="match status" value="1"/>
</dbReference>
<keyword evidence="3 5" id="KW-0548">Nucleotidyltransferase</keyword>
<evidence type="ECO:0000256" key="1">
    <source>
        <dbReference type="ARBA" id="ARBA00004370"/>
    </source>
</evidence>
<accession>A0AAU9BY00</accession>
<dbReference type="HAMAP" id="MF_00057">
    <property type="entry name" value="KdsB"/>
    <property type="match status" value="1"/>
</dbReference>
<protein>
    <recommendedName>
        <fullName evidence="5">3-deoxy-manno-octulosonate cytidylyltransferase</fullName>
        <ecNumber evidence="5">2.7.7.38</ecNumber>
    </recommendedName>
    <alternativeName>
        <fullName evidence="5">CMP-2-keto-3-deoxyoctulosonic acid synthase</fullName>
        <shortName evidence="5">CKS</shortName>
        <shortName evidence="5">CMP-KDO synthase</shortName>
    </alternativeName>
</protein>
<evidence type="ECO:0000256" key="2">
    <source>
        <dbReference type="ARBA" id="ARBA00022679"/>
    </source>
</evidence>
<proteinExistence type="inferred from homology"/>
<dbReference type="Proteomes" id="UP001321450">
    <property type="component" value="Chromosome"/>
</dbReference>
<dbReference type="RefSeq" id="WP_286293481.1">
    <property type="nucleotide sequence ID" value="NZ_AP024718.1"/>
</dbReference>
<dbReference type="SUPFAM" id="SSF53448">
    <property type="entry name" value="Nucleotide-diphospho-sugar transferases"/>
    <property type="match status" value="1"/>
</dbReference>
<evidence type="ECO:0000256" key="4">
    <source>
        <dbReference type="ARBA" id="ARBA00022985"/>
    </source>
</evidence>
<reference evidence="7" key="1">
    <citation type="journal article" date="2024" name="Int. J. Syst. Evol. Microbiol.">
        <title>Methylomarinovum tepidoasis sp. nov., a moderately thermophilic methanotroph of the family Methylothermaceae isolated from a deep-sea hydrothermal field.</title>
        <authorList>
            <person name="Hirayama H."/>
            <person name="Takaki Y."/>
            <person name="Abe M."/>
            <person name="Miyazaki M."/>
            <person name="Uematsu K."/>
            <person name="Matsui Y."/>
            <person name="Takai K."/>
        </authorList>
    </citation>
    <scope>NUCLEOTIDE SEQUENCE [LARGE SCALE GENOMIC DNA]</scope>
    <source>
        <strain evidence="7">IN45</strain>
    </source>
</reference>
<dbReference type="GO" id="GO:0033468">
    <property type="term" value="P:CMP-keto-3-deoxy-D-manno-octulosonic acid biosynthetic process"/>
    <property type="evidence" value="ECO:0007669"/>
    <property type="project" value="UniProtKB-UniRule"/>
</dbReference>
<dbReference type="NCBIfam" id="NF003952">
    <property type="entry name" value="PRK05450.1-5"/>
    <property type="match status" value="1"/>
</dbReference>
<dbReference type="NCBIfam" id="NF003950">
    <property type="entry name" value="PRK05450.1-3"/>
    <property type="match status" value="1"/>
</dbReference>
<dbReference type="EC" id="2.7.7.38" evidence="5"/>
<dbReference type="Gene3D" id="3.90.550.10">
    <property type="entry name" value="Spore Coat Polysaccharide Biosynthesis Protein SpsA, Chain A"/>
    <property type="match status" value="1"/>
</dbReference>
<dbReference type="InterPro" id="IPR004528">
    <property type="entry name" value="KdsB"/>
</dbReference>
<comment type="pathway">
    <text evidence="5">Nucleotide-sugar biosynthesis; CMP-3-deoxy-D-manno-octulosonate biosynthesis; CMP-3-deoxy-D-manno-octulosonate from 3-deoxy-D-manno-octulosonate and CTP: step 1/1.</text>
</comment>
<dbReference type="PANTHER" id="PTHR42866">
    <property type="entry name" value="3-DEOXY-MANNO-OCTULOSONATE CYTIDYLYLTRANSFERASE"/>
    <property type="match status" value="1"/>
</dbReference>
<keyword evidence="4 5" id="KW-0448">Lipopolysaccharide biosynthesis</keyword>
<dbReference type="KEGG" id="meiy:MIN45_P0732"/>
<evidence type="ECO:0000313" key="6">
    <source>
        <dbReference type="EMBL" id="BCX88363.1"/>
    </source>
</evidence>
<comment type="subcellular location">
    <subcellularLocation>
        <location evidence="5">Cytoplasm</location>
    </subcellularLocation>
    <subcellularLocation>
        <location evidence="1">Membrane</location>
    </subcellularLocation>
</comment>
<keyword evidence="5" id="KW-0963">Cytoplasm</keyword>
<evidence type="ECO:0000313" key="7">
    <source>
        <dbReference type="Proteomes" id="UP001321450"/>
    </source>
</evidence>
<keyword evidence="2 5" id="KW-0808">Transferase</keyword>
<evidence type="ECO:0000256" key="3">
    <source>
        <dbReference type="ARBA" id="ARBA00022695"/>
    </source>
</evidence>
<name>A0AAU9BY00_9GAMM</name>
<sequence length="254" mass="28184">MTGFKIVIPARAASSRLPDKPLLRLAGEPMIVHVCRQALKADADEVVVATDDVRIAEAARGAGVEAVLTCPSHTSGTERIEEAARLKGWDDDTIVVNWQGDEPLLDPHLVNRLACDLDEHPDAMVATLAAPASETEIFNPNAVKVVMDQAGYALYFSRAPIPWHRESFATDRPDLAAACCWRHIGVYAYRVGLLHRYVHWPPAPLEQAEALEQLRILWHGERIVVLTVDHAPEPGVDTREDLERVNHVLRQRQG</sequence>
<dbReference type="FunFam" id="3.90.550.10:FF:000011">
    <property type="entry name" value="3-deoxy-manno-octulosonate cytidylyltransferase"/>
    <property type="match status" value="1"/>
</dbReference>
<dbReference type="GO" id="GO:0005829">
    <property type="term" value="C:cytosol"/>
    <property type="evidence" value="ECO:0007669"/>
    <property type="project" value="TreeGrafter"/>
</dbReference>
<dbReference type="NCBIfam" id="TIGR00466">
    <property type="entry name" value="kdsB"/>
    <property type="match status" value="1"/>
</dbReference>
<dbReference type="AlphaFoldDB" id="A0AAU9BY00"/>
<comment type="catalytic activity">
    <reaction evidence="5">
        <text>3-deoxy-alpha-D-manno-oct-2-ulosonate + CTP = CMP-3-deoxy-beta-D-manno-octulosonate + diphosphate</text>
        <dbReference type="Rhea" id="RHEA:23448"/>
        <dbReference type="ChEBI" id="CHEBI:33019"/>
        <dbReference type="ChEBI" id="CHEBI:37563"/>
        <dbReference type="ChEBI" id="CHEBI:85986"/>
        <dbReference type="ChEBI" id="CHEBI:85987"/>
        <dbReference type="EC" id="2.7.7.38"/>
    </reaction>
</comment>
<keyword evidence="7" id="KW-1185">Reference proteome</keyword>
<comment type="function">
    <text evidence="5">Activates KDO (a required 8-carbon sugar) for incorporation into bacterial lipopolysaccharide in Gram-negative bacteria.</text>
</comment>
<evidence type="ECO:0000256" key="5">
    <source>
        <dbReference type="HAMAP-Rule" id="MF_00057"/>
    </source>
</evidence>
<dbReference type="InterPro" id="IPR029044">
    <property type="entry name" value="Nucleotide-diphossugar_trans"/>
</dbReference>
<dbReference type="GO" id="GO:0016020">
    <property type="term" value="C:membrane"/>
    <property type="evidence" value="ECO:0007669"/>
    <property type="project" value="UniProtKB-SubCell"/>
</dbReference>
<comment type="similarity">
    <text evidence="5">Belongs to the KdsB family.</text>
</comment>